<keyword evidence="4" id="KW-1185">Reference proteome</keyword>
<feature type="transmembrane region" description="Helical" evidence="2">
    <location>
        <begin position="154"/>
        <end position="175"/>
    </location>
</feature>
<evidence type="ECO:0000256" key="1">
    <source>
        <dbReference type="SAM" id="MobiDB-lite"/>
    </source>
</evidence>
<evidence type="ECO:0000313" key="4">
    <source>
        <dbReference type="Proteomes" id="UP000224006"/>
    </source>
</evidence>
<feature type="transmembrane region" description="Helical" evidence="2">
    <location>
        <begin position="25"/>
        <end position="46"/>
    </location>
</feature>
<feature type="transmembrane region" description="Helical" evidence="2">
    <location>
        <begin position="181"/>
        <end position="200"/>
    </location>
</feature>
<sequence>MARYVSHSGRDVACFTAGRARPRKLLGLGLSELLVICFLVLIYALVCGHVAEPISPAPPDETANEGESETSGGSVSSLATEGGDAGDAAGSGVRQKGQAVLSQDEEEVEAFERQIFHRLYAAENAALQPQAIDALFEDRKSPRREYLMRLRPPLAGFLRATGILSLACILARGLLRTRNGLAFFFGAAWLAASYLISFVIDWRRSQEFAQVARELLDDRWAGRSTAEKKQLQQEFFHAVLKSKKPRLQATTLMAGIFLLLLCSSFARYPQWPLPDSPHHATETALNRHFLPLAALVLIGAGAIRLLKSISSRRQFQAQLRGKSRSGREQRTRHKERRAHASSDSVPLPSTPLEEPVSQTAPSV</sequence>
<dbReference type="EMBL" id="NWUJ01000004">
    <property type="protein sequence ID" value="PFH35892.1"/>
    <property type="molecule type" value="Genomic_DNA"/>
</dbReference>
<name>A0A2A9MKF0_BESBE</name>
<comment type="caution">
    <text evidence="3">The sequence shown here is derived from an EMBL/GenBank/DDBJ whole genome shotgun (WGS) entry which is preliminary data.</text>
</comment>
<dbReference type="OrthoDB" id="332264at2759"/>
<dbReference type="AlphaFoldDB" id="A0A2A9MKF0"/>
<evidence type="ECO:0000313" key="3">
    <source>
        <dbReference type="EMBL" id="PFH35892.1"/>
    </source>
</evidence>
<feature type="region of interest" description="Disordered" evidence="1">
    <location>
        <begin position="57"/>
        <end position="91"/>
    </location>
</feature>
<dbReference type="GeneID" id="40310472"/>
<keyword evidence="2" id="KW-0472">Membrane</keyword>
<evidence type="ECO:0008006" key="5">
    <source>
        <dbReference type="Google" id="ProtNLM"/>
    </source>
</evidence>
<gene>
    <name evidence="3" type="ORF">BESB_055430</name>
</gene>
<dbReference type="RefSeq" id="XP_029219901.1">
    <property type="nucleotide sequence ID" value="XM_029363978.1"/>
</dbReference>
<reference evidence="3 4" key="1">
    <citation type="submission" date="2017-09" db="EMBL/GenBank/DDBJ databases">
        <title>Genome sequencing of Besnoitia besnoiti strain Bb-Ger1.</title>
        <authorList>
            <person name="Schares G."/>
            <person name="Venepally P."/>
            <person name="Lorenzi H.A."/>
        </authorList>
    </citation>
    <scope>NUCLEOTIDE SEQUENCE [LARGE SCALE GENOMIC DNA]</scope>
    <source>
        <strain evidence="3 4">Bb-Ger1</strain>
    </source>
</reference>
<feature type="transmembrane region" description="Helical" evidence="2">
    <location>
        <begin position="249"/>
        <end position="268"/>
    </location>
</feature>
<feature type="region of interest" description="Disordered" evidence="1">
    <location>
        <begin position="317"/>
        <end position="363"/>
    </location>
</feature>
<feature type="transmembrane region" description="Helical" evidence="2">
    <location>
        <begin position="288"/>
        <end position="306"/>
    </location>
</feature>
<protein>
    <recommendedName>
        <fullName evidence="5">Transmembrane protein</fullName>
    </recommendedName>
</protein>
<keyword evidence="2" id="KW-1133">Transmembrane helix</keyword>
<dbReference type="Proteomes" id="UP000224006">
    <property type="component" value="Chromosome IV"/>
</dbReference>
<keyword evidence="2" id="KW-0812">Transmembrane</keyword>
<feature type="compositionally biased region" description="Basic residues" evidence="1">
    <location>
        <begin position="330"/>
        <end position="339"/>
    </location>
</feature>
<accession>A0A2A9MKF0</accession>
<evidence type="ECO:0000256" key="2">
    <source>
        <dbReference type="SAM" id="Phobius"/>
    </source>
</evidence>
<organism evidence="3 4">
    <name type="scientific">Besnoitia besnoiti</name>
    <name type="common">Apicomplexan protozoan</name>
    <dbReference type="NCBI Taxonomy" id="94643"/>
    <lineage>
        <taxon>Eukaryota</taxon>
        <taxon>Sar</taxon>
        <taxon>Alveolata</taxon>
        <taxon>Apicomplexa</taxon>
        <taxon>Conoidasida</taxon>
        <taxon>Coccidia</taxon>
        <taxon>Eucoccidiorida</taxon>
        <taxon>Eimeriorina</taxon>
        <taxon>Sarcocystidae</taxon>
        <taxon>Besnoitia</taxon>
    </lineage>
</organism>
<proteinExistence type="predicted"/>
<dbReference type="KEGG" id="bbes:BESB_055430"/>
<dbReference type="VEuPathDB" id="ToxoDB:BESB_055430"/>